<accession>A0AA41YX44</accession>
<dbReference type="NCBIfam" id="NF008439">
    <property type="entry name" value="PRK11282.1"/>
    <property type="match status" value="1"/>
</dbReference>
<reference evidence="6" key="1">
    <citation type="submission" date="2022-05" db="EMBL/GenBank/DDBJ databases">
        <authorList>
            <person name="Pankratov T."/>
        </authorList>
    </citation>
    <scope>NUCLEOTIDE SEQUENCE</scope>
    <source>
        <strain evidence="6">BP6-180914</strain>
    </source>
</reference>
<evidence type="ECO:0000256" key="3">
    <source>
        <dbReference type="ARBA" id="ARBA00022827"/>
    </source>
</evidence>
<sequence>MSPLGPTTEAEAAAFISEARRAGKPLVFQGGGTRAGLGRPINAAQVMTSRGLTGITLHEPAELVISARAGTPLVEVEAKLAAAGQVLPFEPVDLRPLYGTTGEPTVGGIVAGNWSGPRRVAVGAARDHLIGVRFVNGRGEAVKSGGRVMKNVTGLDLVKLQCGAHGTLGFLTEVTFKVLPKPESTATLVYGGLDDRRGVALLTDALTSPFEVSGAAHLPPGTGGAGARTLVRLEGFSPSVDYRCNALQSLLAEFGMPVRLTGPDALELWTEVRDARFLAEPREHAVWRLSTPPTSGPGLVDRLRNELDFVHFYDWGGGLIWLSTAATGDAGAAAIRQALGPDGGHATLLRAPDGLRAATPVFQPLAPALLALTRRIKASFDPDAILNPGRMYAEA</sequence>
<dbReference type="InterPro" id="IPR016169">
    <property type="entry name" value="FAD-bd_PCMH_sub2"/>
</dbReference>
<keyword evidence="4 6" id="KW-0560">Oxidoreductase</keyword>
<evidence type="ECO:0000313" key="6">
    <source>
        <dbReference type="EMBL" id="MCW6506548.1"/>
    </source>
</evidence>
<keyword evidence="3" id="KW-0274">FAD</keyword>
<evidence type="ECO:0000259" key="5">
    <source>
        <dbReference type="PROSITE" id="PS51387"/>
    </source>
</evidence>
<comment type="caution">
    <text evidence="6">The sequence shown here is derived from an EMBL/GenBank/DDBJ whole genome shotgun (WGS) entry which is preliminary data.</text>
</comment>
<dbReference type="InterPro" id="IPR016164">
    <property type="entry name" value="FAD-linked_Oxase-like_C"/>
</dbReference>
<dbReference type="EC" id="1.1.99.14" evidence="6"/>
<evidence type="ECO:0000256" key="2">
    <source>
        <dbReference type="ARBA" id="ARBA00022630"/>
    </source>
</evidence>
<dbReference type="InterPro" id="IPR016166">
    <property type="entry name" value="FAD-bd_PCMH"/>
</dbReference>
<dbReference type="Gene3D" id="1.10.45.10">
    <property type="entry name" value="Vanillyl-alcohol Oxidase, Chain A, domain 4"/>
    <property type="match status" value="1"/>
</dbReference>
<dbReference type="InterPro" id="IPR006094">
    <property type="entry name" value="Oxid_FAD_bind_N"/>
</dbReference>
<protein>
    <submittedName>
        <fullName evidence="6">Glycolate oxidase subunit GlcE</fullName>
        <ecNumber evidence="6">1.1.99.14</ecNumber>
    </submittedName>
</protein>
<dbReference type="RefSeq" id="WP_282582908.1">
    <property type="nucleotide sequence ID" value="NZ_JAMOIM010000001.1"/>
</dbReference>
<proteinExistence type="predicted"/>
<evidence type="ECO:0000313" key="7">
    <source>
        <dbReference type="Proteomes" id="UP001165667"/>
    </source>
</evidence>
<dbReference type="InterPro" id="IPR004113">
    <property type="entry name" value="FAD-bd_oxidored_4_C"/>
</dbReference>
<dbReference type="Gene3D" id="3.30.465.10">
    <property type="match status" value="1"/>
</dbReference>
<dbReference type="PANTHER" id="PTHR11748">
    <property type="entry name" value="D-LACTATE DEHYDROGENASE"/>
    <property type="match status" value="1"/>
</dbReference>
<dbReference type="PANTHER" id="PTHR11748:SF103">
    <property type="entry name" value="GLYCOLATE OXIDASE SUBUNIT GLCE"/>
    <property type="match status" value="1"/>
</dbReference>
<dbReference type="GO" id="GO:0019154">
    <property type="term" value="F:glycolate dehydrogenase activity"/>
    <property type="evidence" value="ECO:0007669"/>
    <property type="project" value="UniProtKB-EC"/>
</dbReference>
<feature type="domain" description="FAD-binding PCMH-type" evidence="5">
    <location>
        <begin position="1"/>
        <end position="181"/>
    </location>
</feature>
<dbReference type="GO" id="GO:0071949">
    <property type="term" value="F:FAD binding"/>
    <property type="evidence" value="ECO:0007669"/>
    <property type="project" value="InterPro"/>
</dbReference>
<organism evidence="6 7">
    <name type="scientific">Lichenifustis flavocetrariae</name>
    <dbReference type="NCBI Taxonomy" id="2949735"/>
    <lineage>
        <taxon>Bacteria</taxon>
        <taxon>Pseudomonadati</taxon>
        <taxon>Pseudomonadota</taxon>
        <taxon>Alphaproteobacteria</taxon>
        <taxon>Hyphomicrobiales</taxon>
        <taxon>Lichenihabitantaceae</taxon>
        <taxon>Lichenifustis</taxon>
    </lineage>
</organism>
<dbReference type="Pfam" id="PF02913">
    <property type="entry name" value="FAD-oxidase_C"/>
    <property type="match status" value="1"/>
</dbReference>
<evidence type="ECO:0000256" key="1">
    <source>
        <dbReference type="ARBA" id="ARBA00001974"/>
    </source>
</evidence>
<dbReference type="SUPFAM" id="SSF55103">
    <property type="entry name" value="FAD-linked oxidases, C-terminal domain"/>
    <property type="match status" value="1"/>
</dbReference>
<dbReference type="SUPFAM" id="SSF56176">
    <property type="entry name" value="FAD-binding/transporter-associated domain-like"/>
    <property type="match status" value="1"/>
</dbReference>
<evidence type="ECO:0000256" key="4">
    <source>
        <dbReference type="ARBA" id="ARBA00023002"/>
    </source>
</evidence>
<name>A0AA41YX44_9HYPH</name>
<dbReference type="AlphaFoldDB" id="A0AA41YX44"/>
<dbReference type="Proteomes" id="UP001165667">
    <property type="component" value="Unassembled WGS sequence"/>
</dbReference>
<dbReference type="InterPro" id="IPR016171">
    <property type="entry name" value="Vanillyl_alc_oxidase_C-sub2"/>
</dbReference>
<keyword evidence="2" id="KW-0285">Flavoprotein</keyword>
<gene>
    <name evidence="6" type="primary">glcE</name>
    <name evidence="6" type="ORF">M8523_00750</name>
</gene>
<dbReference type="PROSITE" id="PS51387">
    <property type="entry name" value="FAD_PCMH"/>
    <property type="match status" value="1"/>
</dbReference>
<keyword evidence="7" id="KW-1185">Reference proteome</keyword>
<comment type="cofactor">
    <cofactor evidence="1">
        <name>FAD</name>
        <dbReference type="ChEBI" id="CHEBI:57692"/>
    </cofactor>
</comment>
<dbReference type="InterPro" id="IPR036318">
    <property type="entry name" value="FAD-bd_PCMH-like_sf"/>
</dbReference>
<dbReference type="EMBL" id="JAMOIM010000001">
    <property type="protein sequence ID" value="MCW6506548.1"/>
    <property type="molecule type" value="Genomic_DNA"/>
</dbReference>
<dbReference type="Pfam" id="PF01565">
    <property type="entry name" value="FAD_binding_4"/>
    <property type="match status" value="1"/>
</dbReference>